<reference evidence="2 3" key="1">
    <citation type="submission" date="2019-08" db="EMBL/GenBank/DDBJ databases">
        <title>Draft genome sequence of Chryseobacterium sp. Gsoil 183.</title>
        <authorList>
            <person name="Im W.-T."/>
        </authorList>
    </citation>
    <scope>NUCLEOTIDE SEQUENCE [LARGE SCALE GENOMIC DNA]</scope>
    <source>
        <strain evidence="2 3">Gsoil 183</strain>
    </source>
</reference>
<dbReference type="AlphaFoldDB" id="A0A5D8ZH03"/>
<comment type="caution">
    <text evidence="2">The sequence shown here is derived from an EMBL/GenBank/DDBJ whole genome shotgun (WGS) entry which is preliminary data.</text>
</comment>
<sequence>MSSSESLYYYYYRCKSTCGYRYSSNIVNKAFEKEISKYKYSEGVKNILNEIILLNYNNLLKRSNNKNKNISDQIKILNERLTNAREKYLSDRLDFEDYSIVKTEYKTKIEDLEFQHQHNRKKENTQKLKSEIDQALNIVNNISTLYKQGDMLTKRKILCSIFSEKLEFDENHFRTPKLNSALQHILLINNKLKKNKKDKP</sequence>
<organism evidence="2 3">
    <name type="scientific">Chryseobacterium panacisoli</name>
    <dbReference type="NCBI Taxonomy" id="1807141"/>
    <lineage>
        <taxon>Bacteria</taxon>
        <taxon>Pseudomonadati</taxon>
        <taxon>Bacteroidota</taxon>
        <taxon>Flavobacteriia</taxon>
        <taxon>Flavobacteriales</taxon>
        <taxon>Weeksellaceae</taxon>
        <taxon>Chryseobacterium group</taxon>
        <taxon>Chryseobacterium</taxon>
    </lineage>
</organism>
<feature type="coiled-coil region" evidence="1">
    <location>
        <begin position="53"/>
        <end position="87"/>
    </location>
</feature>
<evidence type="ECO:0000256" key="1">
    <source>
        <dbReference type="SAM" id="Coils"/>
    </source>
</evidence>
<evidence type="ECO:0000313" key="3">
    <source>
        <dbReference type="Proteomes" id="UP000323884"/>
    </source>
</evidence>
<dbReference type="RefSeq" id="WP_149388857.1">
    <property type="nucleotide sequence ID" value="NZ_VTRU01000005.1"/>
</dbReference>
<gene>
    <name evidence="2" type="ORF">FW781_19010</name>
</gene>
<protein>
    <recommendedName>
        <fullName evidence="4">Recombinase zinc beta ribbon domain-containing protein</fullName>
    </recommendedName>
</protein>
<name>A0A5D8ZH03_9FLAO</name>
<dbReference type="OrthoDB" id="9815006at2"/>
<evidence type="ECO:0008006" key="4">
    <source>
        <dbReference type="Google" id="ProtNLM"/>
    </source>
</evidence>
<keyword evidence="3" id="KW-1185">Reference proteome</keyword>
<proteinExistence type="predicted"/>
<dbReference type="EMBL" id="VTRU01000005">
    <property type="protein sequence ID" value="TZF93776.1"/>
    <property type="molecule type" value="Genomic_DNA"/>
</dbReference>
<accession>A0A5D8ZH03</accession>
<keyword evidence="1" id="KW-0175">Coiled coil</keyword>
<dbReference type="Proteomes" id="UP000323884">
    <property type="component" value="Unassembled WGS sequence"/>
</dbReference>
<evidence type="ECO:0000313" key="2">
    <source>
        <dbReference type="EMBL" id="TZF93776.1"/>
    </source>
</evidence>